<dbReference type="HAMAP" id="MF_01023">
    <property type="entry name" value="HisC_aminotrans_2"/>
    <property type="match status" value="1"/>
</dbReference>
<dbReference type="Gene3D" id="3.40.640.10">
    <property type="entry name" value="Type I PLP-dependent aspartate aminotransferase-like (Major domain)"/>
    <property type="match status" value="1"/>
</dbReference>
<sequence length="368" mass="42106">MKFNPFLEAIKTYESGKDMDLIAKEYGLKEVIKLASNENPYGTSKKAKEAIINNAHLAHLYPDDTMSELKQALAQKYDILKENLIIGSGSDQIIEYIVHAKLDHSKAYLQCGVSFAMYEIYAKQLGVKVYKTPSLTHDLNELYELYQKHKNEIKVIFLCLPNNPLGECLDASAVFEFLEKIDDDCLVAIDGAYNEFASFKDSKKHINPKELIHKFQNAVYLGTFSKLYGLGGMRVGYGIACKEIINAFYKLRAPFNVTNLSLKAAVAALDDDEFVQKTLENNFSQMKLYEDFAKNYKIQYIPSYTNFITYFFDEKNSTDLSEKLLKNGIIIRNLQSYGLNAVRISIGTEYENSRFFEEFSKNFLVCRK</sequence>
<dbReference type="GO" id="GO:0000105">
    <property type="term" value="P:L-histidine biosynthetic process"/>
    <property type="evidence" value="ECO:0007669"/>
    <property type="project" value="UniProtKB-UniRule"/>
</dbReference>
<dbReference type="UniPathway" id="UPA00031">
    <property type="reaction ID" value="UER00012"/>
</dbReference>
<dbReference type="SUPFAM" id="SSF53383">
    <property type="entry name" value="PLP-dependent transferases"/>
    <property type="match status" value="1"/>
</dbReference>
<evidence type="ECO:0000256" key="3">
    <source>
        <dbReference type="ARBA" id="ARBA00007970"/>
    </source>
</evidence>
<evidence type="ECO:0000259" key="10">
    <source>
        <dbReference type="Pfam" id="PF00155"/>
    </source>
</evidence>
<comment type="cofactor">
    <cofactor evidence="1 9">
        <name>pyridoxal 5'-phosphate</name>
        <dbReference type="ChEBI" id="CHEBI:597326"/>
    </cofactor>
</comment>
<dbReference type="Pfam" id="PF00155">
    <property type="entry name" value="Aminotran_1_2"/>
    <property type="match status" value="1"/>
</dbReference>
<dbReference type="InterPro" id="IPR015424">
    <property type="entry name" value="PyrdxlP-dep_Trfase"/>
</dbReference>
<dbReference type="NCBIfam" id="TIGR01141">
    <property type="entry name" value="hisC"/>
    <property type="match status" value="1"/>
</dbReference>
<dbReference type="GO" id="GO:0030170">
    <property type="term" value="F:pyridoxal phosphate binding"/>
    <property type="evidence" value="ECO:0007669"/>
    <property type="project" value="InterPro"/>
</dbReference>
<comment type="catalytic activity">
    <reaction evidence="8 9">
        <text>L-histidinol phosphate + 2-oxoglutarate = 3-(imidazol-4-yl)-2-oxopropyl phosphate + L-glutamate</text>
        <dbReference type="Rhea" id="RHEA:23744"/>
        <dbReference type="ChEBI" id="CHEBI:16810"/>
        <dbReference type="ChEBI" id="CHEBI:29985"/>
        <dbReference type="ChEBI" id="CHEBI:57766"/>
        <dbReference type="ChEBI" id="CHEBI:57980"/>
        <dbReference type="EC" id="2.6.1.9"/>
    </reaction>
</comment>
<dbReference type="PANTHER" id="PTHR43643:SF3">
    <property type="entry name" value="HISTIDINOL-PHOSPHATE AMINOTRANSFERASE"/>
    <property type="match status" value="1"/>
</dbReference>
<dbReference type="InterPro" id="IPR015422">
    <property type="entry name" value="PyrdxlP-dep_Trfase_small"/>
</dbReference>
<evidence type="ECO:0000256" key="9">
    <source>
        <dbReference type="HAMAP-Rule" id="MF_01023"/>
    </source>
</evidence>
<keyword evidence="6 9" id="KW-0808">Transferase</keyword>
<dbReference type="InterPro" id="IPR005861">
    <property type="entry name" value="HisP_aminotrans"/>
</dbReference>
<keyword evidence="7 9" id="KW-0663">Pyridoxal phosphate</keyword>
<keyword evidence="9" id="KW-0368">Histidine biosynthesis</keyword>
<dbReference type="InterPro" id="IPR004839">
    <property type="entry name" value="Aminotransferase_I/II_large"/>
</dbReference>
<keyword evidence="9" id="KW-0028">Amino-acid biosynthesis</keyword>
<name>A0A7U8APW7_CAMLA</name>
<evidence type="ECO:0000256" key="4">
    <source>
        <dbReference type="ARBA" id="ARBA00011738"/>
    </source>
</evidence>
<evidence type="ECO:0000256" key="1">
    <source>
        <dbReference type="ARBA" id="ARBA00001933"/>
    </source>
</evidence>
<evidence type="ECO:0000313" key="12">
    <source>
        <dbReference type="Proteomes" id="UP000533324"/>
    </source>
</evidence>
<evidence type="ECO:0000256" key="6">
    <source>
        <dbReference type="ARBA" id="ARBA00022679"/>
    </source>
</evidence>
<dbReference type="PANTHER" id="PTHR43643">
    <property type="entry name" value="HISTIDINOL-PHOSPHATE AMINOTRANSFERASE 2"/>
    <property type="match status" value="1"/>
</dbReference>
<dbReference type="EC" id="2.6.1.9" evidence="9"/>
<dbReference type="GO" id="GO:0004400">
    <property type="term" value="F:histidinol-phosphate transaminase activity"/>
    <property type="evidence" value="ECO:0007669"/>
    <property type="project" value="UniProtKB-UniRule"/>
</dbReference>
<dbReference type="InterPro" id="IPR015421">
    <property type="entry name" value="PyrdxlP-dep_Trfase_major"/>
</dbReference>
<proteinExistence type="inferred from homology"/>
<dbReference type="InterPro" id="IPR050106">
    <property type="entry name" value="HistidinolP_aminotransfase"/>
</dbReference>
<feature type="modified residue" description="N6-(pyridoxal phosphate)lysine" evidence="9">
    <location>
        <position position="226"/>
    </location>
</feature>
<comment type="similarity">
    <text evidence="3 9">Belongs to the class-II pyridoxal-phosphate-dependent aminotransferase family. Histidinol-phosphate aminotransferase subfamily.</text>
</comment>
<evidence type="ECO:0000313" key="11">
    <source>
        <dbReference type="EMBL" id="EAJ1254423.1"/>
    </source>
</evidence>
<comment type="subunit">
    <text evidence="4 9">Homodimer.</text>
</comment>
<accession>A0A7U8APW7</accession>
<dbReference type="Gene3D" id="3.90.1150.10">
    <property type="entry name" value="Aspartate Aminotransferase, domain 1"/>
    <property type="match status" value="1"/>
</dbReference>
<evidence type="ECO:0000256" key="8">
    <source>
        <dbReference type="ARBA" id="ARBA00047481"/>
    </source>
</evidence>
<dbReference type="CDD" id="cd00609">
    <property type="entry name" value="AAT_like"/>
    <property type="match status" value="1"/>
</dbReference>
<reference evidence="11 12" key="1">
    <citation type="submission" date="2018-05" db="EMBL/GenBank/DDBJ databases">
        <authorList>
            <consortium name="PulseNet: The National Subtyping Network for Foodborne Disease Surveillance"/>
            <person name="Tarr C.L."/>
            <person name="Trees E."/>
            <person name="Katz L.S."/>
            <person name="Carleton-Romer H.A."/>
            <person name="Stroika S."/>
            <person name="Kucerova Z."/>
            <person name="Roache K.F."/>
            <person name="Sabol A.L."/>
            <person name="Besser J."/>
            <person name="Gerner-Smidt P."/>
        </authorList>
    </citation>
    <scope>NUCLEOTIDE SEQUENCE [LARGE SCALE GENOMIC DNA]</scope>
    <source>
        <strain evidence="11 12">1988D-2602</strain>
    </source>
</reference>
<dbReference type="EMBL" id="AABVCV010000006">
    <property type="protein sequence ID" value="EAJ1254423.1"/>
    <property type="molecule type" value="Genomic_DNA"/>
</dbReference>
<dbReference type="AlphaFoldDB" id="A0A7U8APW7"/>
<feature type="domain" description="Aminotransferase class I/classII large" evidence="10">
    <location>
        <begin position="30"/>
        <end position="356"/>
    </location>
</feature>
<gene>
    <name evidence="9" type="primary">hisC</name>
    <name evidence="11" type="ORF">A0Y59_04360</name>
</gene>
<organism evidence="11 12">
    <name type="scientific">Campylobacter lari</name>
    <dbReference type="NCBI Taxonomy" id="201"/>
    <lineage>
        <taxon>Bacteria</taxon>
        <taxon>Pseudomonadati</taxon>
        <taxon>Campylobacterota</taxon>
        <taxon>Epsilonproteobacteria</taxon>
        <taxon>Campylobacterales</taxon>
        <taxon>Campylobacteraceae</taxon>
        <taxon>Campylobacter</taxon>
    </lineage>
</organism>
<evidence type="ECO:0000256" key="7">
    <source>
        <dbReference type="ARBA" id="ARBA00022898"/>
    </source>
</evidence>
<comment type="caution">
    <text evidence="11">The sequence shown here is derived from an EMBL/GenBank/DDBJ whole genome shotgun (WGS) entry which is preliminary data.</text>
</comment>
<evidence type="ECO:0000256" key="2">
    <source>
        <dbReference type="ARBA" id="ARBA00005011"/>
    </source>
</evidence>
<keyword evidence="5 9" id="KW-0032">Aminotransferase</keyword>
<dbReference type="Proteomes" id="UP000533324">
    <property type="component" value="Unassembled WGS sequence"/>
</dbReference>
<protein>
    <recommendedName>
        <fullName evidence="9">Histidinol-phosphate aminotransferase</fullName>
        <ecNumber evidence="9">2.6.1.9</ecNumber>
    </recommendedName>
    <alternativeName>
        <fullName evidence="9">Imidazole acetol-phosphate transaminase</fullName>
    </alternativeName>
</protein>
<evidence type="ECO:0000256" key="5">
    <source>
        <dbReference type="ARBA" id="ARBA00022576"/>
    </source>
</evidence>
<comment type="pathway">
    <text evidence="2 9">Amino-acid biosynthesis; L-histidine biosynthesis; L-histidine from 5-phospho-alpha-D-ribose 1-diphosphate: step 7/9.</text>
</comment>